<dbReference type="EMBL" id="FMCX01000002">
    <property type="protein sequence ID" value="SCE97737.1"/>
    <property type="molecule type" value="Genomic_DNA"/>
</dbReference>
<dbReference type="AlphaFoldDB" id="A0A1C4WNA4"/>
<accession>A0A1C4WNA4</accession>
<dbReference type="Pfam" id="PF15595">
    <property type="entry name" value="Imm51"/>
    <property type="match status" value="1"/>
</dbReference>
<reference evidence="2" key="1">
    <citation type="submission" date="2016-06" db="EMBL/GenBank/DDBJ databases">
        <authorList>
            <person name="Varghese N."/>
            <person name="Submissions Spin"/>
        </authorList>
    </citation>
    <scope>NUCLEOTIDE SEQUENCE [LARGE SCALE GENOMIC DNA]</scope>
    <source>
        <strain evidence="2">DSM 44830</strain>
    </source>
</reference>
<dbReference type="RefSeq" id="WP_245669881.1">
    <property type="nucleotide sequence ID" value="NZ_FMCX01000002.1"/>
</dbReference>
<proteinExistence type="predicted"/>
<sequence length="112" mass="12117">MDPVEVARTGPGEYSLTLAAGTTEVDDLISELGHEPNGYFWEGIVELLVSTEVPALDGRFVSDPEGGAYFATGEDRQALDELAVLLRAVAADRDRLRRLVAHARATGLEFDD</sequence>
<dbReference type="STRING" id="262898.GA0070564_102396"/>
<gene>
    <name evidence="1" type="ORF">GA0070564_102396</name>
</gene>
<protein>
    <submittedName>
        <fullName evidence="1">Immunity protein 51</fullName>
    </submittedName>
</protein>
<organism evidence="1 2">
    <name type="scientific">Micromonospora mirobrigensis</name>
    <dbReference type="NCBI Taxonomy" id="262898"/>
    <lineage>
        <taxon>Bacteria</taxon>
        <taxon>Bacillati</taxon>
        <taxon>Actinomycetota</taxon>
        <taxon>Actinomycetes</taxon>
        <taxon>Micromonosporales</taxon>
        <taxon>Micromonosporaceae</taxon>
        <taxon>Micromonospora</taxon>
    </lineage>
</organism>
<name>A0A1C4WNA4_9ACTN</name>
<evidence type="ECO:0000313" key="2">
    <source>
        <dbReference type="Proteomes" id="UP000199504"/>
    </source>
</evidence>
<keyword evidence="2" id="KW-1185">Reference proteome</keyword>
<dbReference type="InterPro" id="IPR028956">
    <property type="entry name" value="Imm51"/>
</dbReference>
<evidence type="ECO:0000313" key="1">
    <source>
        <dbReference type="EMBL" id="SCE97737.1"/>
    </source>
</evidence>
<dbReference type="Proteomes" id="UP000199504">
    <property type="component" value="Unassembled WGS sequence"/>
</dbReference>